<organism evidence="11 12">
    <name type="scientific">Ideonella paludis</name>
    <dbReference type="NCBI Taxonomy" id="1233411"/>
    <lineage>
        <taxon>Bacteria</taxon>
        <taxon>Pseudomonadati</taxon>
        <taxon>Pseudomonadota</taxon>
        <taxon>Betaproteobacteria</taxon>
        <taxon>Burkholderiales</taxon>
        <taxon>Sphaerotilaceae</taxon>
        <taxon>Ideonella</taxon>
    </lineage>
</organism>
<feature type="transmembrane region" description="Helical" evidence="10">
    <location>
        <begin position="171"/>
        <end position="197"/>
    </location>
</feature>
<evidence type="ECO:0000313" key="12">
    <source>
        <dbReference type="Proteomes" id="UP000672097"/>
    </source>
</evidence>
<keyword evidence="6" id="KW-1003">Cell membrane</keyword>
<dbReference type="NCBIfam" id="TIGR01528">
    <property type="entry name" value="NMN_trans_PnuC"/>
    <property type="match status" value="1"/>
</dbReference>
<reference evidence="11 12" key="1">
    <citation type="submission" date="2021-04" db="EMBL/GenBank/DDBJ databases">
        <title>The genome sequence of type strain Ideonella paludis KCTC 32238.</title>
        <authorList>
            <person name="Liu Y."/>
        </authorList>
    </citation>
    <scope>NUCLEOTIDE SEQUENCE [LARGE SCALE GENOMIC DNA]</scope>
    <source>
        <strain evidence="11 12">KCTC 32238</strain>
    </source>
</reference>
<sequence>MLDSLLQATAPLLRPLFSLWGSDVTAAELIAFVLSLVMVVANMRVHPVAWPLAILSSALYGLLFAHFKLFGEAGLQVVFIVVAFWGWHQWLKGRHNEAEALKVSRLSPRQRLTALLATLAAWPALAWALSTYTSSDVAWLDALPTVGSLTGQFLLAQKRIENWPTWVAVNLVSIALFATKGLWLTVILYSLFTLMALQGWRAWQRLEGQAHA</sequence>
<evidence type="ECO:0000256" key="6">
    <source>
        <dbReference type="ARBA" id="ARBA00022475"/>
    </source>
</evidence>
<dbReference type="PANTHER" id="PTHR36122">
    <property type="entry name" value="NICOTINAMIDE RIBOSIDE TRANSPORTER PNUC"/>
    <property type="match status" value="1"/>
</dbReference>
<comment type="function">
    <text evidence="1">Required for nicotinamide riboside transport across the inner membrane.</text>
</comment>
<dbReference type="EMBL" id="JAGQDG010000002">
    <property type="protein sequence ID" value="MBQ0935016.1"/>
    <property type="molecule type" value="Genomic_DNA"/>
</dbReference>
<evidence type="ECO:0000256" key="8">
    <source>
        <dbReference type="ARBA" id="ARBA00022989"/>
    </source>
</evidence>
<gene>
    <name evidence="11" type="ORF">KAK11_06750</name>
</gene>
<protein>
    <recommendedName>
        <fullName evidence="4">Nicotinamide riboside transporter PnuC</fullName>
    </recommendedName>
</protein>
<feature type="transmembrane region" description="Helical" evidence="10">
    <location>
        <begin position="73"/>
        <end position="91"/>
    </location>
</feature>
<evidence type="ECO:0000256" key="4">
    <source>
        <dbReference type="ARBA" id="ARBA00017522"/>
    </source>
</evidence>
<evidence type="ECO:0000256" key="10">
    <source>
        <dbReference type="SAM" id="Phobius"/>
    </source>
</evidence>
<feature type="transmembrane region" description="Helical" evidence="10">
    <location>
        <begin position="112"/>
        <end position="130"/>
    </location>
</feature>
<proteinExistence type="inferred from homology"/>
<evidence type="ECO:0000256" key="7">
    <source>
        <dbReference type="ARBA" id="ARBA00022692"/>
    </source>
</evidence>
<evidence type="ECO:0000256" key="3">
    <source>
        <dbReference type="ARBA" id="ARBA00006669"/>
    </source>
</evidence>
<evidence type="ECO:0000313" key="11">
    <source>
        <dbReference type="EMBL" id="MBQ0935016.1"/>
    </source>
</evidence>
<dbReference type="Pfam" id="PF04973">
    <property type="entry name" value="NMN_transporter"/>
    <property type="match status" value="1"/>
</dbReference>
<dbReference type="RefSeq" id="WP_210807515.1">
    <property type="nucleotide sequence ID" value="NZ_JAGQDG010000002.1"/>
</dbReference>
<evidence type="ECO:0000256" key="5">
    <source>
        <dbReference type="ARBA" id="ARBA00022448"/>
    </source>
</evidence>
<evidence type="ECO:0000256" key="2">
    <source>
        <dbReference type="ARBA" id="ARBA00004651"/>
    </source>
</evidence>
<dbReference type="InterPro" id="IPR006419">
    <property type="entry name" value="NMN_transpt_PnuC"/>
</dbReference>
<comment type="caution">
    <text evidence="11">The sequence shown here is derived from an EMBL/GenBank/DDBJ whole genome shotgun (WGS) entry which is preliminary data.</text>
</comment>
<feature type="transmembrane region" description="Helical" evidence="10">
    <location>
        <begin position="48"/>
        <end position="67"/>
    </location>
</feature>
<keyword evidence="9 10" id="KW-0472">Membrane</keyword>
<name>A0ABS5DVY4_9BURK</name>
<accession>A0ABS5DVY4</accession>
<feature type="transmembrane region" description="Helical" evidence="10">
    <location>
        <begin position="20"/>
        <end position="41"/>
    </location>
</feature>
<comment type="similarity">
    <text evidence="3">Belongs to the nicotinamide ribonucleoside (NR) uptake permease (TC 4.B.1) family.</text>
</comment>
<keyword evidence="8 10" id="KW-1133">Transmembrane helix</keyword>
<dbReference type="PANTHER" id="PTHR36122:SF2">
    <property type="entry name" value="NICOTINAMIDE RIBOSIDE TRANSPORTER PNUC"/>
    <property type="match status" value="1"/>
</dbReference>
<evidence type="ECO:0000256" key="1">
    <source>
        <dbReference type="ARBA" id="ARBA00002672"/>
    </source>
</evidence>
<evidence type="ECO:0000256" key="9">
    <source>
        <dbReference type="ARBA" id="ARBA00023136"/>
    </source>
</evidence>
<keyword evidence="5" id="KW-0813">Transport</keyword>
<keyword evidence="7 10" id="KW-0812">Transmembrane</keyword>
<comment type="subcellular location">
    <subcellularLocation>
        <location evidence="2">Cell membrane</location>
        <topology evidence="2">Multi-pass membrane protein</topology>
    </subcellularLocation>
</comment>
<keyword evidence="12" id="KW-1185">Reference proteome</keyword>
<dbReference type="Proteomes" id="UP000672097">
    <property type="component" value="Unassembled WGS sequence"/>
</dbReference>